<evidence type="ECO:0000256" key="3">
    <source>
        <dbReference type="ARBA" id="ARBA00022679"/>
    </source>
</evidence>
<evidence type="ECO:0000256" key="4">
    <source>
        <dbReference type="PROSITE-ProRule" id="PRU00104"/>
    </source>
</evidence>
<comment type="catalytic activity">
    <reaction evidence="1">
        <text>S-ubiquitinyl-[E2 ubiquitin-conjugating enzyme]-L-cysteine + [acceptor protein]-L-lysine = [E2 ubiquitin-conjugating enzyme]-L-cysteine + N(6)-ubiquitinyl-[acceptor protein]-L-lysine.</text>
        <dbReference type="EC" id="2.3.2.26"/>
    </reaction>
</comment>
<dbReference type="GO" id="GO:0000209">
    <property type="term" value="P:protein polyubiquitination"/>
    <property type="evidence" value="ECO:0007669"/>
    <property type="project" value="InterPro"/>
</dbReference>
<dbReference type="InterPro" id="IPR000569">
    <property type="entry name" value="HECT_dom"/>
</dbReference>
<dbReference type="RefSeq" id="XP_042617712.1">
    <property type="nucleotide sequence ID" value="XM_042761778.1"/>
</dbReference>
<sequence>MRYPPVQGSVTLCAYPFILNAQAKTTVLQTDAELQMQMAVSGANLHNVFMLLTMEPLLARNPFLVLHVRRNLLVSDALRELTVYNDVDLKKPLKVIFDGEEAVDAGGVTKEFFLLLFKELMDPIYGMFTQYSESNLLWFSDKNNLLDSNQSGFRSGHSSETALP</sequence>
<evidence type="ECO:0000259" key="5">
    <source>
        <dbReference type="PROSITE" id="PS50237"/>
    </source>
</evidence>
<dbReference type="OrthoDB" id="8068875at2759"/>
<dbReference type="KEGG" id="ccar:122145904"/>
<keyword evidence="3" id="KW-0808">Transferase</keyword>
<evidence type="ECO:0000256" key="2">
    <source>
        <dbReference type="ARBA" id="ARBA00012485"/>
    </source>
</evidence>
<name>A0A9Q9YCJ7_CYPCA</name>
<accession>A0A9Q9YCJ7</accession>
<dbReference type="PANTHER" id="PTHR45700">
    <property type="entry name" value="UBIQUITIN-PROTEIN LIGASE E3C"/>
    <property type="match status" value="1"/>
</dbReference>
<gene>
    <name evidence="6" type="primary">LOC122145904</name>
</gene>
<evidence type="ECO:0000313" key="6">
    <source>
        <dbReference type="RefSeq" id="XP_042617712.1"/>
    </source>
</evidence>
<proteinExistence type="predicted"/>
<dbReference type="GO" id="GO:0061630">
    <property type="term" value="F:ubiquitin protein ligase activity"/>
    <property type="evidence" value="ECO:0007669"/>
    <property type="project" value="UniProtKB-EC"/>
</dbReference>
<protein>
    <recommendedName>
        <fullName evidence="2">HECT-type E3 ubiquitin transferase</fullName>
        <ecNumber evidence="2">2.3.2.26</ecNumber>
    </recommendedName>
</protein>
<dbReference type="Proteomes" id="UP001155660">
    <property type="component" value="Chromosome A1"/>
</dbReference>
<dbReference type="InterPro" id="IPR044611">
    <property type="entry name" value="E3A/B/C-like"/>
</dbReference>
<keyword evidence="4" id="KW-0833">Ubl conjugation pathway</keyword>
<dbReference type="GeneID" id="122145904"/>
<dbReference type="EC" id="2.3.2.26" evidence="2"/>
<feature type="domain" description="HECT" evidence="5">
    <location>
        <begin position="85"/>
        <end position="154"/>
    </location>
</feature>
<evidence type="ECO:0000256" key="1">
    <source>
        <dbReference type="ARBA" id="ARBA00000885"/>
    </source>
</evidence>
<organism evidence="6">
    <name type="scientific">Cyprinus carpio</name>
    <name type="common">Common carp</name>
    <dbReference type="NCBI Taxonomy" id="7962"/>
    <lineage>
        <taxon>Eukaryota</taxon>
        <taxon>Metazoa</taxon>
        <taxon>Chordata</taxon>
        <taxon>Craniata</taxon>
        <taxon>Vertebrata</taxon>
        <taxon>Euteleostomi</taxon>
        <taxon>Actinopterygii</taxon>
        <taxon>Neopterygii</taxon>
        <taxon>Teleostei</taxon>
        <taxon>Ostariophysi</taxon>
        <taxon>Cypriniformes</taxon>
        <taxon>Cyprinidae</taxon>
        <taxon>Cyprininae</taxon>
        <taxon>Cyprinus</taxon>
    </lineage>
</organism>
<dbReference type="PANTHER" id="PTHR45700:SF9">
    <property type="entry name" value="HECT-TYPE E3 UBIQUITIN TRANSFERASE"/>
    <property type="match status" value="1"/>
</dbReference>
<reference evidence="6" key="1">
    <citation type="submission" date="2025-08" db="UniProtKB">
        <authorList>
            <consortium name="RefSeq"/>
        </authorList>
    </citation>
    <scope>IDENTIFICATION</scope>
    <source>
        <tissue evidence="6">Muscle</tissue>
    </source>
</reference>
<dbReference type="PROSITE" id="PS50237">
    <property type="entry name" value="HECT"/>
    <property type="match status" value="1"/>
</dbReference>
<dbReference type="AlphaFoldDB" id="A0A9Q9YCJ7"/>
<comment type="caution">
    <text evidence="4">Lacks conserved residue(s) required for the propagation of feature annotation.</text>
</comment>